<dbReference type="PANTHER" id="PTHR23254:SF18">
    <property type="entry name" value="RE28271P"/>
    <property type="match status" value="1"/>
</dbReference>
<feature type="compositionally biased region" description="Low complexity" evidence="1">
    <location>
        <begin position="694"/>
        <end position="719"/>
    </location>
</feature>
<feature type="compositionally biased region" description="Basic residues" evidence="1">
    <location>
        <begin position="591"/>
        <end position="600"/>
    </location>
</feature>
<feature type="region of interest" description="Disordered" evidence="1">
    <location>
        <begin position="533"/>
        <end position="748"/>
    </location>
</feature>
<reference evidence="3" key="1">
    <citation type="submission" date="2015-01" db="EMBL/GenBank/DDBJ databases">
        <authorList>
            <person name="Aksoy S."/>
            <person name="Warren W."/>
            <person name="Wilson R.K."/>
        </authorList>
    </citation>
    <scope>NUCLEOTIDE SEQUENCE [LARGE SCALE GENOMIC DNA]</scope>
    <source>
        <strain evidence="3">IAEA</strain>
    </source>
</reference>
<dbReference type="PANTHER" id="PTHR23254">
    <property type="entry name" value="EIF4G DOMAIN PROTEIN"/>
    <property type="match status" value="1"/>
</dbReference>
<dbReference type="STRING" id="67801.A0A1B0AUY5"/>
<dbReference type="EMBL" id="JXJN01003829">
    <property type="status" value="NOT_ANNOTATED_CDS"/>
    <property type="molecule type" value="Genomic_DNA"/>
</dbReference>
<sequence length="778" mass="90108">MANVISSNTNNNNNNKNNNCSSNTNEPNEVMPSQVALATGTSDITNLRELGNFLQTYGNNGPNSCPYDHVIDMIRDLSLQDDGITMNRKIKSIETDFCNIVKDENMLHESMQYINNKALDDDQTALKFALLFASRNFDALAMKETKVRSAMLTILQNNYTNADTYRIHNRDRLYNSITLLGEYYHRVRLADNTPIAILGESLLGLMIREVKEATNINDVKLVKLILSQISLNGAIMRDRHIVELNQLLFLIRTNLIEHPCLKSKVKAVMLMTLDLYYSNFTSLGDTLEEMYTKYWIMIDDDEGNNNQNHNNSIQATPSQPPCNSQEQPLDVADQNHTGLDNGVVEENSNIIDEENPQESYENPFSLGTKKWSEHSYGDSYLDVSINGDIIENDERVNNSGDEQQDPTTYSCSGYFDDNDLERQNRNSRRSYQPYQSPRPLKDNFHDNISDYHHYQEHDDTQANGTEERDETKPLPRWRTTRFNRNDQSKDGRSHQRRFSASFEDDRNSVHSEGGSIRLYSINDRLRHAQEKIERGNNSQYSSLANSNWDRQSCSQRDDRSERSYQSNYERGNQRRGARNYNNRSNYDKPPRFQKQKHHNNHNNEKRIVSESWRRSTNSNNFANDSSSYNANDLDVKERNFSRAQTLPRPAKSRIDGVNHSNAGNYRRSQSPIGYERNSNHQGKIRSHNFNNRYSSQSSLTSETSGCQSSQQQQQQQQQQQHHHHHQRNRSFKRRSQPPPQTNSHEEVWNCEDAKVTSDELVRNAQQTTKYMNYLSSKK</sequence>
<feature type="region of interest" description="Disordered" evidence="1">
    <location>
        <begin position="305"/>
        <end position="327"/>
    </location>
</feature>
<reference evidence="2" key="2">
    <citation type="submission" date="2020-05" db="UniProtKB">
        <authorList>
            <consortium name="EnsemblMetazoa"/>
        </authorList>
    </citation>
    <scope>IDENTIFICATION</scope>
    <source>
        <strain evidence="2">IAEA</strain>
    </source>
</reference>
<dbReference type="GO" id="GO:0008494">
    <property type="term" value="F:translation activator activity"/>
    <property type="evidence" value="ECO:0007669"/>
    <property type="project" value="TreeGrafter"/>
</dbReference>
<proteinExistence type="predicted"/>
<evidence type="ECO:0008006" key="4">
    <source>
        <dbReference type="Google" id="ProtNLM"/>
    </source>
</evidence>
<dbReference type="Gene3D" id="1.25.40.180">
    <property type="match status" value="1"/>
</dbReference>
<feature type="compositionally biased region" description="Basic and acidic residues" evidence="1">
    <location>
        <begin position="601"/>
        <end position="613"/>
    </location>
</feature>
<dbReference type="AlphaFoldDB" id="A0A1B0AUY5"/>
<accession>A0A1B0AUY5</accession>
<feature type="compositionally biased region" description="Polar residues" evidence="1">
    <location>
        <begin position="614"/>
        <end position="630"/>
    </location>
</feature>
<feature type="compositionally biased region" description="Basic residues" evidence="1">
    <location>
        <begin position="720"/>
        <end position="735"/>
    </location>
</feature>
<feature type="compositionally biased region" description="Polar residues" evidence="1">
    <location>
        <begin position="312"/>
        <end position="327"/>
    </location>
</feature>
<feature type="compositionally biased region" description="Basic and acidic residues" evidence="1">
    <location>
        <begin position="483"/>
        <end position="493"/>
    </location>
</feature>
<protein>
    <recommendedName>
        <fullName evidence="4">MIF4G domain-containing protein</fullName>
    </recommendedName>
</protein>
<dbReference type="InterPro" id="IPR051367">
    <property type="entry name" value="mRNA_TranslReg/HistoneTransl"/>
</dbReference>
<feature type="compositionally biased region" description="Polar residues" evidence="1">
    <location>
        <begin position="535"/>
        <end position="554"/>
    </location>
</feature>
<name>A0A1B0AUY5_9MUSC</name>
<dbReference type="GO" id="GO:0005829">
    <property type="term" value="C:cytosol"/>
    <property type="evidence" value="ECO:0007669"/>
    <property type="project" value="TreeGrafter"/>
</dbReference>
<dbReference type="GO" id="GO:0006446">
    <property type="term" value="P:regulation of translational initiation"/>
    <property type="evidence" value="ECO:0007669"/>
    <property type="project" value="TreeGrafter"/>
</dbReference>
<feature type="region of interest" description="Disordered" evidence="1">
    <location>
        <begin position="395"/>
        <end position="511"/>
    </location>
</feature>
<dbReference type="Proteomes" id="UP000092460">
    <property type="component" value="Unassembled WGS sequence"/>
</dbReference>
<dbReference type="VEuPathDB" id="VectorBase:GPPI009561"/>
<feature type="region of interest" description="Disordered" evidence="1">
    <location>
        <begin position="346"/>
        <end position="366"/>
    </location>
</feature>
<dbReference type="EMBL" id="JXJN01003830">
    <property type="status" value="NOT_ANNOTATED_CDS"/>
    <property type="molecule type" value="Genomic_DNA"/>
</dbReference>
<feature type="compositionally biased region" description="Polar residues" evidence="1">
    <location>
        <begin position="397"/>
        <end position="411"/>
    </location>
</feature>
<feature type="region of interest" description="Disordered" evidence="1">
    <location>
        <begin position="1"/>
        <end position="29"/>
    </location>
</feature>
<feature type="compositionally biased region" description="Low complexity" evidence="1">
    <location>
        <begin position="1"/>
        <end position="25"/>
    </location>
</feature>
<dbReference type="EnsemblMetazoa" id="GPPI009561-RA">
    <property type="protein sequence ID" value="GPPI009561-PA"/>
    <property type="gene ID" value="GPPI009561"/>
</dbReference>
<organism evidence="2 3">
    <name type="scientific">Glossina palpalis gambiensis</name>
    <dbReference type="NCBI Taxonomy" id="67801"/>
    <lineage>
        <taxon>Eukaryota</taxon>
        <taxon>Metazoa</taxon>
        <taxon>Ecdysozoa</taxon>
        <taxon>Arthropoda</taxon>
        <taxon>Hexapoda</taxon>
        <taxon>Insecta</taxon>
        <taxon>Pterygota</taxon>
        <taxon>Neoptera</taxon>
        <taxon>Endopterygota</taxon>
        <taxon>Diptera</taxon>
        <taxon>Brachycera</taxon>
        <taxon>Muscomorpha</taxon>
        <taxon>Hippoboscoidea</taxon>
        <taxon>Glossinidae</taxon>
        <taxon>Glossina</taxon>
    </lineage>
</organism>
<feature type="compositionally biased region" description="Basic and acidic residues" evidence="1">
    <location>
        <begin position="439"/>
        <end position="473"/>
    </location>
</feature>
<evidence type="ECO:0000256" key="1">
    <source>
        <dbReference type="SAM" id="MobiDB-lite"/>
    </source>
</evidence>
<feature type="compositionally biased region" description="Polar residues" evidence="1">
    <location>
        <begin position="658"/>
        <end position="671"/>
    </location>
</feature>
<evidence type="ECO:0000313" key="2">
    <source>
        <dbReference type="EnsemblMetazoa" id="GPPI009561-PA"/>
    </source>
</evidence>
<keyword evidence="3" id="KW-1185">Reference proteome</keyword>
<evidence type="ECO:0000313" key="3">
    <source>
        <dbReference type="Proteomes" id="UP000092460"/>
    </source>
</evidence>